<evidence type="ECO:0000256" key="1">
    <source>
        <dbReference type="PROSITE-ProRule" id="PRU00339"/>
    </source>
</evidence>
<feature type="repeat" description="TPR" evidence="1">
    <location>
        <begin position="201"/>
        <end position="234"/>
    </location>
</feature>
<organism evidence="4 5">
    <name type="scientific">Mucilaginibacter corticis</name>
    <dbReference type="NCBI Taxonomy" id="2597670"/>
    <lineage>
        <taxon>Bacteria</taxon>
        <taxon>Pseudomonadati</taxon>
        <taxon>Bacteroidota</taxon>
        <taxon>Sphingobacteriia</taxon>
        <taxon>Sphingobacteriales</taxon>
        <taxon>Sphingobacteriaceae</taxon>
        <taxon>Mucilaginibacter</taxon>
    </lineage>
</organism>
<evidence type="ECO:0000256" key="3">
    <source>
        <dbReference type="SAM" id="SignalP"/>
    </source>
</evidence>
<dbReference type="AlphaFoldDB" id="A0A556MWG5"/>
<accession>A0A556MWG5</accession>
<keyword evidence="1" id="KW-0802">TPR repeat</keyword>
<dbReference type="Pfam" id="PF13432">
    <property type="entry name" value="TPR_16"/>
    <property type="match status" value="1"/>
</dbReference>
<dbReference type="Gene3D" id="1.25.40.10">
    <property type="entry name" value="Tetratricopeptide repeat domain"/>
    <property type="match status" value="3"/>
</dbReference>
<evidence type="ECO:0000313" key="4">
    <source>
        <dbReference type="EMBL" id="TSJ44274.1"/>
    </source>
</evidence>
<reference evidence="4 5" key="1">
    <citation type="submission" date="2019-07" db="EMBL/GenBank/DDBJ databases">
        <authorList>
            <person name="Huq M.A."/>
        </authorList>
    </citation>
    <scope>NUCLEOTIDE SEQUENCE [LARGE SCALE GENOMIC DNA]</scope>
    <source>
        <strain evidence="4 5">MAH-19</strain>
    </source>
</reference>
<dbReference type="Proteomes" id="UP000318733">
    <property type="component" value="Unassembled WGS sequence"/>
</dbReference>
<dbReference type="SMART" id="SM00028">
    <property type="entry name" value="TPR"/>
    <property type="match status" value="5"/>
</dbReference>
<sequence>MKMISKIAKVALGLVFIGSAVFGQSLADAKKAIDAEQYQKAKGMLKNLTVTQPTNDENLFYLGWVYLIQDYPDSAKASFTKGVAANAKSALNYVGLGAVALSTKDDAGATSNFNQALTVAGKKDSAPYLYIGKAYLLDAKDGKFPPAKANAAIDALNKGKAVNPKDAEIQVVLGNAYRSQLNSNSAYDAYQAALALDPKSPAANVATGVLWRYADNFEDSEKQFQAAIAIDPNYGPAYRGLAETDLTEAQSNIKVASAKVKEGVENYKKYLSLTDESLESLLRYADFLINAGDYATLQEVTTKLSKSAAVNPRVYRYLGYAAYENKDYAAGMTAMDSWFAKADASRILPRDYFYLGRLQIASGKDTVKGVENLKKSAALDSTKAEDVYTELANMYKTKRNWAEAAKAYEDLISKVHGKALLNEHFYLGFSDYFAFRGQSSAAKKDPSIKPDSTLLIKADSALSYVQQKATTQLYYYPMYRAYINDYKDADFKNFKGVSKPFYDQLITLLGTKTPLTAGEKSALAEAYAYMGNYAQYHDKDDAKALENFTKARDTDPNNSSAKYYFDSKSAPTPPATPAKPAAPKKK</sequence>
<dbReference type="InterPro" id="IPR011990">
    <property type="entry name" value="TPR-like_helical_dom_sf"/>
</dbReference>
<comment type="caution">
    <text evidence="4">The sequence shown here is derived from an EMBL/GenBank/DDBJ whole genome shotgun (WGS) entry which is preliminary data.</text>
</comment>
<evidence type="ECO:0000313" key="5">
    <source>
        <dbReference type="Proteomes" id="UP000318733"/>
    </source>
</evidence>
<feature type="region of interest" description="Disordered" evidence="2">
    <location>
        <begin position="547"/>
        <end position="586"/>
    </location>
</feature>
<name>A0A556MWG5_9SPHI</name>
<dbReference type="EMBL" id="VLPK01000001">
    <property type="protein sequence ID" value="TSJ44274.1"/>
    <property type="molecule type" value="Genomic_DNA"/>
</dbReference>
<feature type="chain" id="PRO_5021994275" evidence="3">
    <location>
        <begin position="28"/>
        <end position="586"/>
    </location>
</feature>
<dbReference type="InterPro" id="IPR019734">
    <property type="entry name" value="TPR_rpt"/>
</dbReference>
<dbReference type="SUPFAM" id="SSF81901">
    <property type="entry name" value="HCP-like"/>
    <property type="match status" value="1"/>
</dbReference>
<gene>
    <name evidence="4" type="ORF">FO440_08890</name>
</gene>
<dbReference type="OrthoDB" id="638548at2"/>
<keyword evidence="5" id="KW-1185">Reference proteome</keyword>
<dbReference type="SUPFAM" id="SSF48452">
    <property type="entry name" value="TPR-like"/>
    <property type="match status" value="2"/>
</dbReference>
<dbReference type="PANTHER" id="PTHR12558:SF13">
    <property type="entry name" value="CELL DIVISION CYCLE PROTEIN 27 HOMOLOG"/>
    <property type="match status" value="1"/>
</dbReference>
<keyword evidence="3" id="KW-0732">Signal</keyword>
<feature type="repeat" description="TPR" evidence="1">
    <location>
        <begin position="167"/>
        <end position="200"/>
    </location>
</feature>
<protein>
    <submittedName>
        <fullName evidence="4">Tetratricopeptide repeat protein</fullName>
    </submittedName>
</protein>
<dbReference type="PANTHER" id="PTHR12558">
    <property type="entry name" value="CELL DIVISION CYCLE 16,23,27"/>
    <property type="match status" value="1"/>
</dbReference>
<proteinExistence type="predicted"/>
<feature type="signal peptide" evidence="3">
    <location>
        <begin position="1"/>
        <end position="27"/>
    </location>
</feature>
<evidence type="ECO:0000256" key="2">
    <source>
        <dbReference type="SAM" id="MobiDB-lite"/>
    </source>
</evidence>
<dbReference type="PROSITE" id="PS50005">
    <property type="entry name" value="TPR"/>
    <property type="match status" value="2"/>
</dbReference>